<gene>
    <name evidence="1" type="ORF">SAMN04488570_0872</name>
</gene>
<name>A0A1H1NH42_9ACTN</name>
<dbReference type="NCBIfam" id="TIGR03843">
    <property type="entry name" value="SCO1664 family protein"/>
    <property type="match status" value="1"/>
</dbReference>
<dbReference type="RefSeq" id="WP_091726513.1">
    <property type="nucleotide sequence ID" value="NZ_LT629757.1"/>
</dbReference>
<dbReference type="Proteomes" id="UP000198859">
    <property type="component" value="Chromosome I"/>
</dbReference>
<evidence type="ECO:0000313" key="2">
    <source>
        <dbReference type="Proteomes" id="UP000198859"/>
    </source>
</evidence>
<evidence type="ECO:0000313" key="1">
    <source>
        <dbReference type="EMBL" id="SDR98233.1"/>
    </source>
</evidence>
<dbReference type="InterPro" id="IPR022292">
    <property type="entry name" value="CHP03843"/>
</dbReference>
<dbReference type="AlphaFoldDB" id="A0A1H1NH42"/>
<proteinExistence type="predicted"/>
<organism evidence="1 2">
    <name type="scientific">Nocardioides scoriae</name>
    <dbReference type="NCBI Taxonomy" id="642780"/>
    <lineage>
        <taxon>Bacteria</taxon>
        <taxon>Bacillati</taxon>
        <taxon>Actinomycetota</taxon>
        <taxon>Actinomycetes</taxon>
        <taxon>Propionibacteriales</taxon>
        <taxon>Nocardioidaceae</taxon>
        <taxon>Nocardioides</taxon>
    </lineage>
</organism>
<protein>
    <recommendedName>
        <fullName evidence="3">SCO1664 family protein</fullName>
    </recommendedName>
</protein>
<dbReference type="OrthoDB" id="3423180at2"/>
<evidence type="ECO:0008006" key="3">
    <source>
        <dbReference type="Google" id="ProtNLM"/>
    </source>
</evidence>
<dbReference type="STRING" id="642780.SAMN04488570_0872"/>
<sequence>MTTDSSPLLQGELHVLGRIMPASNHTFLTELGEGGTRCVYKPVSGERPLWDFPDGTLAQREYAAWVVSDHLGWDVVPTTVLREGPVGLGMVQLWKDTVETPEGRPDPVDVVPEGPVPPGFLHVLDATGGRDEPVMLVHEDSRPLRRMAVFDVVTNNTDRKGGHVLAMADGHRHGVDHGVCFHVEDKLRTVLWGFAGQPLDAAERDGVERVLTGLDGELRERLEDLLAVAEVDAVARRCQRLLRQGHLPVPAGGWPSIPWPPF</sequence>
<accession>A0A1H1NH42</accession>
<dbReference type="EMBL" id="LT629757">
    <property type="protein sequence ID" value="SDR98233.1"/>
    <property type="molecule type" value="Genomic_DNA"/>
</dbReference>
<reference evidence="2" key="1">
    <citation type="submission" date="2016-10" db="EMBL/GenBank/DDBJ databases">
        <authorList>
            <person name="Varghese N."/>
            <person name="Submissions S."/>
        </authorList>
    </citation>
    <scope>NUCLEOTIDE SEQUENCE [LARGE SCALE GENOMIC DNA]</scope>
    <source>
        <strain evidence="2">DSM 22127</strain>
    </source>
</reference>
<keyword evidence="2" id="KW-1185">Reference proteome</keyword>